<comment type="caution">
    <text evidence="2">The sequence shown here is derived from an EMBL/GenBank/DDBJ whole genome shotgun (WGS) entry which is preliminary data.</text>
</comment>
<feature type="chain" id="PRO_5042047871" evidence="1">
    <location>
        <begin position="20"/>
        <end position="167"/>
    </location>
</feature>
<evidence type="ECO:0000313" key="3">
    <source>
        <dbReference type="Proteomes" id="UP001187734"/>
    </source>
</evidence>
<gene>
    <name evidence="2" type="ORF">FTOL_06247</name>
</gene>
<sequence>MVSCGFTIAISTLVAFTSAAKNPGPFSLFAYGPDEVFVGNFTHAHSSEAAPIKFSVGNGAWLGSPNTTDDNSGQNATWSNYTFAVPGPSSSSHTVKLINGTADDGYVSNFLFYGSFVMLQSNEGFTSLWYASPTGAEGIYAIGWNASDAAGSDDKVTVTLKSTPPSN</sequence>
<dbReference type="EMBL" id="ONZP01000207">
    <property type="protein sequence ID" value="SPJ77020.1"/>
    <property type="molecule type" value="Genomic_DNA"/>
</dbReference>
<name>A0AAE8SHW7_9HYPO</name>
<organism evidence="2 3">
    <name type="scientific">Fusarium torulosum</name>
    <dbReference type="NCBI Taxonomy" id="33205"/>
    <lineage>
        <taxon>Eukaryota</taxon>
        <taxon>Fungi</taxon>
        <taxon>Dikarya</taxon>
        <taxon>Ascomycota</taxon>
        <taxon>Pezizomycotina</taxon>
        <taxon>Sordariomycetes</taxon>
        <taxon>Hypocreomycetidae</taxon>
        <taxon>Hypocreales</taxon>
        <taxon>Nectriaceae</taxon>
        <taxon>Fusarium</taxon>
    </lineage>
</organism>
<keyword evidence="1" id="KW-0732">Signal</keyword>
<keyword evidence="3" id="KW-1185">Reference proteome</keyword>
<feature type="signal peptide" evidence="1">
    <location>
        <begin position="1"/>
        <end position="19"/>
    </location>
</feature>
<dbReference type="AlphaFoldDB" id="A0AAE8SHW7"/>
<evidence type="ECO:0000313" key="2">
    <source>
        <dbReference type="EMBL" id="SPJ77020.1"/>
    </source>
</evidence>
<evidence type="ECO:0000256" key="1">
    <source>
        <dbReference type="SAM" id="SignalP"/>
    </source>
</evidence>
<reference evidence="2" key="1">
    <citation type="submission" date="2018-03" db="EMBL/GenBank/DDBJ databases">
        <authorList>
            <person name="Guldener U."/>
        </authorList>
    </citation>
    <scope>NUCLEOTIDE SEQUENCE</scope>
</reference>
<protein>
    <submittedName>
        <fullName evidence="2">Uncharacterized protein</fullName>
    </submittedName>
</protein>
<dbReference type="Proteomes" id="UP001187734">
    <property type="component" value="Unassembled WGS sequence"/>
</dbReference>
<accession>A0AAE8SHW7</accession>
<proteinExistence type="predicted"/>